<dbReference type="Pfam" id="PF01638">
    <property type="entry name" value="HxlR"/>
    <property type="match status" value="1"/>
</dbReference>
<keyword evidence="6" id="KW-1185">Reference proteome</keyword>
<gene>
    <name evidence="5" type="ORF">SAMN05428963_105177</name>
</gene>
<dbReference type="Gene3D" id="1.10.10.10">
    <property type="entry name" value="Winged helix-like DNA-binding domain superfamily/Winged helix DNA-binding domain"/>
    <property type="match status" value="1"/>
</dbReference>
<dbReference type="PANTHER" id="PTHR33204">
    <property type="entry name" value="TRANSCRIPTIONAL REGULATOR, MARR FAMILY"/>
    <property type="match status" value="1"/>
</dbReference>
<protein>
    <submittedName>
        <fullName evidence="5">Transcriptional regulator, HxlR family</fullName>
    </submittedName>
</protein>
<evidence type="ECO:0000256" key="2">
    <source>
        <dbReference type="ARBA" id="ARBA00023125"/>
    </source>
</evidence>
<dbReference type="InterPro" id="IPR011991">
    <property type="entry name" value="ArsR-like_HTH"/>
</dbReference>
<reference evidence="5 6" key="1">
    <citation type="submission" date="2017-02" db="EMBL/GenBank/DDBJ databases">
        <authorList>
            <person name="Peterson S.W."/>
        </authorList>
    </citation>
    <scope>NUCLEOTIDE SEQUENCE [LARGE SCALE GENOMIC DNA]</scope>
    <source>
        <strain evidence="5 6">USBA 369</strain>
    </source>
</reference>
<dbReference type="InterPro" id="IPR036388">
    <property type="entry name" value="WH-like_DNA-bd_sf"/>
</dbReference>
<dbReference type="RefSeq" id="WP_116002620.1">
    <property type="nucleotide sequence ID" value="NZ_FUXL01000005.1"/>
</dbReference>
<dbReference type="CDD" id="cd00090">
    <property type="entry name" value="HTH_ARSR"/>
    <property type="match status" value="1"/>
</dbReference>
<name>A0A1T4QQ39_9HYPH</name>
<dbReference type="SUPFAM" id="SSF46785">
    <property type="entry name" value="Winged helix' DNA-binding domain"/>
    <property type="match status" value="1"/>
</dbReference>
<organism evidence="5 6">
    <name type="scientific">Consotaella salsifontis</name>
    <dbReference type="NCBI Taxonomy" id="1365950"/>
    <lineage>
        <taxon>Bacteria</taxon>
        <taxon>Pseudomonadati</taxon>
        <taxon>Pseudomonadota</taxon>
        <taxon>Alphaproteobacteria</taxon>
        <taxon>Hyphomicrobiales</taxon>
        <taxon>Aurantimonadaceae</taxon>
        <taxon>Consotaella</taxon>
    </lineage>
</organism>
<evidence type="ECO:0000256" key="3">
    <source>
        <dbReference type="ARBA" id="ARBA00023163"/>
    </source>
</evidence>
<evidence type="ECO:0000259" key="4">
    <source>
        <dbReference type="PROSITE" id="PS51118"/>
    </source>
</evidence>
<dbReference type="InterPro" id="IPR002577">
    <property type="entry name" value="HTH_HxlR"/>
</dbReference>
<keyword evidence="1" id="KW-0805">Transcription regulation</keyword>
<evidence type="ECO:0000313" key="5">
    <source>
        <dbReference type="EMBL" id="SKA05794.1"/>
    </source>
</evidence>
<dbReference type="GO" id="GO:0003677">
    <property type="term" value="F:DNA binding"/>
    <property type="evidence" value="ECO:0007669"/>
    <property type="project" value="UniProtKB-KW"/>
</dbReference>
<keyword evidence="3" id="KW-0804">Transcription</keyword>
<sequence>MEQRPNPYAANCPTRLVLDRLADKWAVLLLGLLASGPQRFNQLRREVEGLSQKMLSQTLKGLQRDGLIERTVFATAPITVEYALTPLGRTLISPIEALRLWAESHIGEVVAAQAAYDDAGPAVPVMPMKVQNVGAGSPAAR</sequence>
<dbReference type="PANTHER" id="PTHR33204:SF37">
    <property type="entry name" value="HTH-TYPE TRANSCRIPTIONAL REGULATOR YODB"/>
    <property type="match status" value="1"/>
</dbReference>
<accession>A0A1T4QQ39</accession>
<dbReference type="PROSITE" id="PS51118">
    <property type="entry name" value="HTH_HXLR"/>
    <property type="match status" value="1"/>
</dbReference>
<keyword evidence="2" id="KW-0238">DNA-binding</keyword>
<evidence type="ECO:0000256" key="1">
    <source>
        <dbReference type="ARBA" id="ARBA00023015"/>
    </source>
</evidence>
<feature type="domain" description="HTH hxlR-type" evidence="4">
    <location>
        <begin position="12"/>
        <end position="110"/>
    </location>
</feature>
<evidence type="ECO:0000313" key="6">
    <source>
        <dbReference type="Proteomes" id="UP000190135"/>
    </source>
</evidence>
<dbReference type="EMBL" id="FUXL01000005">
    <property type="protein sequence ID" value="SKA05794.1"/>
    <property type="molecule type" value="Genomic_DNA"/>
</dbReference>
<dbReference type="AlphaFoldDB" id="A0A1T4QQ39"/>
<dbReference type="Proteomes" id="UP000190135">
    <property type="component" value="Unassembled WGS sequence"/>
</dbReference>
<proteinExistence type="predicted"/>
<dbReference type="GO" id="GO:0006355">
    <property type="term" value="P:regulation of DNA-templated transcription"/>
    <property type="evidence" value="ECO:0007669"/>
    <property type="project" value="UniProtKB-ARBA"/>
</dbReference>
<dbReference type="InterPro" id="IPR036390">
    <property type="entry name" value="WH_DNA-bd_sf"/>
</dbReference>
<dbReference type="OrthoDB" id="9800350at2"/>